<evidence type="ECO:0000313" key="2">
    <source>
        <dbReference type="Proteomes" id="UP001177260"/>
    </source>
</evidence>
<name>A0ACC3AV54_9EURO</name>
<keyword evidence="2" id="KW-1185">Reference proteome</keyword>
<evidence type="ECO:0000313" key="1">
    <source>
        <dbReference type="EMBL" id="KAK1141522.1"/>
    </source>
</evidence>
<reference evidence="1 2" key="1">
    <citation type="journal article" date="2023" name="ACS Omega">
        <title>Identification of the Neoaspergillic Acid Biosynthesis Gene Cluster by Establishing an In Vitro CRISPR-Ribonucleoprotein Genetic System in Aspergillus melleus.</title>
        <authorList>
            <person name="Yuan B."/>
            <person name="Grau M.F."/>
            <person name="Murata R.M."/>
            <person name="Torok T."/>
            <person name="Venkateswaran K."/>
            <person name="Stajich J.E."/>
            <person name="Wang C.C.C."/>
        </authorList>
    </citation>
    <scope>NUCLEOTIDE SEQUENCE [LARGE SCALE GENOMIC DNA]</scope>
    <source>
        <strain evidence="1 2">IMV 1140</strain>
    </source>
</reference>
<gene>
    <name evidence="1" type="ORF">N8T08_008934</name>
</gene>
<dbReference type="Proteomes" id="UP001177260">
    <property type="component" value="Unassembled WGS sequence"/>
</dbReference>
<organism evidence="1 2">
    <name type="scientific">Aspergillus melleus</name>
    <dbReference type="NCBI Taxonomy" id="138277"/>
    <lineage>
        <taxon>Eukaryota</taxon>
        <taxon>Fungi</taxon>
        <taxon>Dikarya</taxon>
        <taxon>Ascomycota</taxon>
        <taxon>Pezizomycotina</taxon>
        <taxon>Eurotiomycetes</taxon>
        <taxon>Eurotiomycetidae</taxon>
        <taxon>Eurotiales</taxon>
        <taxon>Aspergillaceae</taxon>
        <taxon>Aspergillus</taxon>
        <taxon>Aspergillus subgen. Circumdati</taxon>
    </lineage>
</organism>
<accession>A0ACC3AV54</accession>
<proteinExistence type="predicted"/>
<comment type="caution">
    <text evidence="1">The sequence shown here is derived from an EMBL/GenBank/DDBJ whole genome shotgun (WGS) entry which is preliminary data.</text>
</comment>
<dbReference type="EMBL" id="JAOPJF010000062">
    <property type="protein sequence ID" value="KAK1141522.1"/>
    <property type="molecule type" value="Genomic_DNA"/>
</dbReference>
<sequence length="215" mass="24828">MTTTTLTPVDLHDRNQFAELLAQRIQCGWDNDPTHLLHWRSKIDQRLKSLFWITITLPQDGISDPGSSDSDSERKVRAGHISLDSYSDLNDPLLANSDRSALIVQNLFIKPEYQRLGLGHKAMDLLEALAPTEPYGSPNCKYVTLSTLSKRHFKEKGPLWEVAREILPPGYLDFCVPEWYERRGYVLWKSMWRKYEPAGEKRDLKLMVDLMRKGV</sequence>
<protein>
    <submittedName>
        <fullName evidence="1">Uncharacterized protein</fullName>
    </submittedName>
</protein>